<organism evidence="1">
    <name type="scientific">marine sediment metagenome</name>
    <dbReference type="NCBI Taxonomy" id="412755"/>
    <lineage>
        <taxon>unclassified sequences</taxon>
        <taxon>metagenomes</taxon>
        <taxon>ecological metagenomes</taxon>
    </lineage>
</organism>
<dbReference type="AlphaFoldDB" id="A0A0F9BW20"/>
<sequence>MNITFSNVSTGPNYDINVFTILTGFYMPIGIEFTFSISGLVNKTVISNENGSEIITSITQFWDYVPDDFIYIDKSTPNNPLTTYKGIHSDNEGNWTYFGKLNYLDSAPIRGDSKIFIKTNFTYANEFFNGKRENLSTSNFTFVQVRQFKFRITFTWENKIMGIFPITSNNAELIIGDGRDILDWKAIYLTPLD</sequence>
<accession>A0A0F9BW20</accession>
<comment type="caution">
    <text evidence="1">The sequence shown here is derived from an EMBL/GenBank/DDBJ whole genome shotgun (WGS) entry which is preliminary data.</text>
</comment>
<reference evidence="1" key="1">
    <citation type="journal article" date="2015" name="Nature">
        <title>Complex archaea that bridge the gap between prokaryotes and eukaryotes.</title>
        <authorList>
            <person name="Spang A."/>
            <person name="Saw J.H."/>
            <person name="Jorgensen S.L."/>
            <person name="Zaremba-Niedzwiedzka K."/>
            <person name="Martijn J."/>
            <person name="Lind A.E."/>
            <person name="van Eijk R."/>
            <person name="Schleper C."/>
            <person name="Guy L."/>
            <person name="Ettema T.J."/>
        </authorList>
    </citation>
    <scope>NUCLEOTIDE SEQUENCE</scope>
</reference>
<gene>
    <name evidence="1" type="ORF">LCGC14_2741400</name>
</gene>
<proteinExistence type="predicted"/>
<protein>
    <submittedName>
        <fullName evidence="1">Uncharacterized protein</fullName>
    </submittedName>
</protein>
<name>A0A0F9BW20_9ZZZZ</name>
<evidence type="ECO:0000313" key="1">
    <source>
        <dbReference type="EMBL" id="KKK88611.1"/>
    </source>
</evidence>
<dbReference type="EMBL" id="LAZR01049874">
    <property type="protein sequence ID" value="KKK88611.1"/>
    <property type="molecule type" value="Genomic_DNA"/>
</dbReference>